<dbReference type="InterPro" id="IPR000073">
    <property type="entry name" value="AB_hydrolase_1"/>
</dbReference>
<dbReference type="GO" id="GO:0016787">
    <property type="term" value="F:hydrolase activity"/>
    <property type="evidence" value="ECO:0007669"/>
    <property type="project" value="UniProtKB-KW"/>
</dbReference>
<dbReference type="PANTHER" id="PTHR43798">
    <property type="entry name" value="MONOACYLGLYCEROL LIPASE"/>
    <property type="match status" value="1"/>
</dbReference>
<dbReference type="GO" id="GO:0016020">
    <property type="term" value="C:membrane"/>
    <property type="evidence" value="ECO:0007669"/>
    <property type="project" value="TreeGrafter"/>
</dbReference>
<dbReference type="Pfam" id="PF00561">
    <property type="entry name" value="Abhydrolase_1"/>
    <property type="match status" value="1"/>
</dbReference>
<dbReference type="PANTHER" id="PTHR43798:SF31">
    <property type="entry name" value="AB HYDROLASE SUPERFAMILY PROTEIN YCLE"/>
    <property type="match status" value="1"/>
</dbReference>
<organism evidence="3 4">
    <name type="scientific">Streptosporangium becharense</name>
    <dbReference type="NCBI Taxonomy" id="1816182"/>
    <lineage>
        <taxon>Bacteria</taxon>
        <taxon>Bacillati</taxon>
        <taxon>Actinomycetota</taxon>
        <taxon>Actinomycetes</taxon>
        <taxon>Streptosporangiales</taxon>
        <taxon>Streptosporangiaceae</taxon>
        <taxon>Streptosporangium</taxon>
    </lineage>
</organism>
<evidence type="ECO:0000313" key="3">
    <source>
        <dbReference type="EMBL" id="MBB5817085.1"/>
    </source>
</evidence>
<dbReference type="InterPro" id="IPR029058">
    <property type="entry name" value="AB_hydrolase_fold"/>
</dbReference>
<dbReference type="Proteomes" id="UP000540685">
    <property type="component" value="Unassembled WGS sequence"/>
</dbReference>
<dbReference type="SUPFAM" id="SSF53474">
    <property type="entry name" value="alpha/beta-Hydrolases"/>
    <property type="match status" value="1"/>
</dbReference>
<name>A0A7W9IAQ9_9ACTN</name>
<reference evidence="3 4" key="1">
    <citation type="submission" date="2020-08" db="EMBL/GenBank/DDBJ databases">
        <title>Sequencing the genomes of 1000 actinobacteria strains.</title>
        <authorList>
            <person name="Klenk H.-P."/>
        </authorList>
    </citation>
    <scope>NUCLEOTIDE SEQUENCE [LARGE SCALE GENOMIC DNA]</scope>
    <source>
        <strain evidence="3 4">DSM 46887</strain>
    </source>
</reference>
<comment type="caution">
    <text evidence="3">The sequence shown here is derived from an EMBL/GenBank/DDBJ whole genome shotgun (WGS) entry which is preliminary data.</text>
</comment>
<keyword evidence="4" id="KW-1185">Reference proteome</keyword>
<dbReference type="EMBL" id="JACHMP010000001">
    <property type="protein sequence ID" value="MBB5817085.1"/>
    <property type="molecule type" value="Genomic_DNA"/>
</dbReference>
<gene>
    <name evidence="3" type="ORF">F4562_000147</name>
</gene>
<keyword evidence="1" id="KW-0378">Hydrolase</keyword>
<sequence length="480" mass="50817">MTATVSASPSPSTRGTRPRDTVYVLVRAAEDEAGLAAAPDAIAAELRKTGTGVLVLESRRDRDPALPAAVNHVIADAGGRVVVLVATPLTMPACLEVAAGLPRHVVGVVGLGTAPSAEAAGSARPLLLADLTADARPAGEIRAACETPGAKSVLWNGMRHGPDLTPRLLAAEIAAYAEEIAQPPGSWRRVVPEVPGTARTARLADGTTLAYTEYGAGDRVIITAQMGFPPEPNYPSLLASAPVNARVLAVTLRGFRPSDTVEHDLGLGWLSRWADDIAELATVLGIERFHYTGGSHGGGVGWYLAERHPHRLDGYIGVVSGPHDRENDTSSSVARRSINDAWPDEAAVRRHVEDLVFGPPTHPRRARRRALLIDGIVADYKEMTPQEARINQGKPWPQAATDAALAAVLRTVEVPTLLLSGVQDVIISADAAFRASSSVPLAKSVLWQDEGHMTWEEAPDRLVGEVALFLDELDATGGTR</sequence>
<dbReference type="RefSeq" id="WP_184546080.1">
    <property type="nucleotide sequence ID" value="NZ_JACHMP010000001.1"/>
</dbReference>
<dbReference type="AlphaFoldDB" id="A0A7W9IAQ9"/>
<proteinExistence type="predicted"/>
<accession>A0A7W9IAQ9</accession>
<evidence type="ECO:0000313" key="4">
    <source>
        <dbReference type="Proteomes" id="UP000540685"/>
    </source>
</evidence>
<protein>
    <submittedName>
        <fullName evidence="3">Pimeloyl-ACP methyl ester carboxylesterase</fullName>
    </submittedName>
</protein>
<feature type="domain" description="AB hydrolase-1" evidence="2">
    <location>
        <begin position="241"/>
        <end position="457"/>
    </location>
</feature>
<dbReference type="Gene3D" id="3.40.50.1820">
    <property type="entry name" value="alpha/beta hydrolase"/>
    <property type="match status" value="1"/>
</dbReference>
<evidence type="ECO:0000259" key="2">
    <source>
        <dbReference type="Pfam" id="PF00561"/>
    </source>
</evidence>
<dbReference type="InterPro" id="IPR050266">
    <property type="entry name" value="AB_hydrolase_sf"/>
</dbReference>
<evidence type="ECO:0000256" key="1">
    <source>
        <dbReference type="ARBA" id="ARBA00022801"/>
    </source>
</evidence>